<organism evidence="1 2">
    <name type="scientific">Rhodococcus oryzae</name>
    <dbReference type="NCBI Taxonomy" id="2571143"/>
    <lineage>
        <taxon>Bacteria</taxon>
        <taxon>Bacillati</taxon>
        <taxon>Actinomycetota</taxon>
        <taxon>Actinomycetes</taxon>
        <taxon>Mycobacteriales</taxon>
        <taxon>Nocardiaceae</taxon>
        <taxon>Rhodococcus</taxon>
    </lineage>
</organism>
<evidence type="ECO:0000313" key="2">
    <source>
        <dbReference type="Proteomes" id="UP000305109"/>
    </source>
</evidence>
<protein>
    <submittedName>
        <fullName evidence="1">Uncharacterized protein</fullName>
    </submittedName>
</protein>
<keyword evidence="2" id="KW-1185">Reference proteome</keyword>
<dbReference type="RefSeq" id="WP_136909684.1">
    <property type="nucleotide sequence ID" value="NZ_SUMD01000004.1"/>
</dbReference>
<evidence type="ECO:0000313" key="1">
    <source>
        <dbReference type="EMBL" id="TJZ78530.1"/>
    </source>
</evidence>
<accession>A0ABY2RL94</accession>
<sequence>MIDGLIEEAYARGAVRAVTPTPAGDDEYLLDRAGDPARRGPAVAVRVRADGRFALATDNGGALTIGQVATLCGLTGRPANRTQPFPSRQAR</sequence>
<name>A0ABY2RL94_9NOCA</name>
<proteinExistence type="predicted"/>
<gene>
    <name evidence="1" type="ORF">FCG67_10910</name>
</gene>
<reference evidence="1 2" key="1">
    <citation type="submission" date="2019-04" db="EMBL/GenBank/DDBJ databases">
        <title>Rhodococcus oryzae sp. nov., a novel actinomycete isolated from rhizosphere soil of rice (Oryza sativa L.).</title>
        <authorList>
            <person name="Li C."/>
        </authorList>
    </citation>
    <scope>NUCLEOTIDE SEQUENCE [LARGE SCALE GENOMIC DNA]</scope>
    <source>
        <strain evidence="1 2">NEAU-CX67</strain>
    </source>
</reference>
<dbReference type="Proteomes" id="UP000305109">
    <property type="component" value="Unassembled WGS sequence"/>
</dbReference>
<comment type="caution">
    <text evidence="1">The sequence shown here is derived from an EMBL/GenBank/DDBJ whole genome shotgun (WGS) entry which is preliminary data.</text>
</comment>
<dbReference type="EMBL" id="SUMD01000004">
    <property type="protein sequence ID" value="TJZ78530.1"/>
    <property type="molecule type" value="Genomic_DNA"/>
</dbReference>